<keyword evidence="1" id="KW-0472">Membrane</keyword>
<reference evidence="2" key="1">
    <citation type="journal article" date="2020" name="mSystems">
        <title>Genome- and Community-Level Interaction Insights into Carbon Utilization and Element Cycling Functions of Hydrothermarchaeota in Hydrothermal Sediment.</title>
        <authorList>
            <person name="Zhou Z."/>
            <person name="Liu Y."/>
            <person name="Xu W."/>
            <person name="Pan J."/>
            <person name="Luo Z.H."/>
            <person name="Li M."/>
        </authorList>
    </citation>
    <scope>NUCLEOTIDE SEQUENCE [LARGE SCALE GENOMIC DNA]</scope>
    <source>
        <strain evidence="2">HyVt-345</strain>
    </source>
</reference>
<keyword evidence="1" id="KW-0812">Transmembrane</keyword>
<feature type="transmembrane region" description="Helical" evidence="1">
    <location>
        <begin position="76"/>
        <end position="94"/>
    </location>
</feature>
<dbReference type="Proteomes" id="UP000886191">
    <property type="component" value="Unassembled WGS sequence"/>
</dbReference>
<dbReference type="EMBL" id="DRGL01000020">
    <property type="protein sequence ID" value="HEA20055.1"/>
    <property type="molecule type" value="Genomic_DNA"/>
</dbReference>
<proteinExistence type="predicted"/>
<name>A0A831VLW0_9FLAO</name>
<feature type="transmembrane region" description="Helical" evidence="1">
    <location>
        <begin position="35"/>
        <end position="56"/>
    </location>
</feature>
<keyword evidence="1" id="KW-1133">Transmembrane helix</keyword>
<organism evidence="2">
    <name type="scientific">Pricia antarctica</name>
    <dbReference type="NCBI Taxonomy" id="641691"/>
    <lineage>
        <taxon>Bacteria</taxon>
        <taxon>Pseudomonadati</taxon>
        <taxon>Bacteroidota</taxon>
        <taxon>Flavobacteriia</taxon>
        <taxon>Flavobacteriales</taxon>
        <taxon>Flavobacteriaceae</taxon>
        <taxon>Pricia</taxon>
    </lineage>
</organism>
<evidence type="ECO:0000256" key="1">
    <source>
        <dbReference type="SAM" id="Phobius"/>
    </source>
</evidence>
<sequence length="142" mass="16113">MEHTALTQEQLIPLQDIKEGIQLYKKEMESQIRAAKINTGIGIGIALLMLVFFVLQPELLRKFTEQIKELTANMDIMGIAVGEGLPMIFGLKSLNSSKEKKKRLDGIRVFEKRVARMEEGIVPNSQEHILALEEDFELYAVI</sequence>
<comment type="caution">
    <text evidence="2">The sequence shown here is derived from an EMBL/GenBank/DDBJ whole genome shotgun (WGS) entry which is preliminary data.</text>
</comment>
<gene>
    <name evidence="2" type="ORF">ENH87_03975</name>
</gene>
<accession>A0A831VLW0</accession>
<dbReference type="AlphaFoldDB" id="A0A831VLW0"/>
<protein>
    <submittedName>
        <fullName evidence="2">Uncharacterized protein</fullName>
    </submittedName>
</protein>
<evidence type="ECO:0000313" key="2">
    <source>
        <dbReference type="EMBL" id="HEA20055.1"/>
    </source>
</evidence>